<dbReference type="InterPro" id="IPR000679">
    <property type="entry name" value="Znf_GATA"/>
</dbReference>
<keyword evidence="2" id="KW-0479">Metal-binding</keyword>
<feature type="compositionally biased region" description="Low complexity" evidence="3">
    <location>
        <begin position="66"/>
        <end position="81"/>
    </location>
</feature>
<evidence type="ECO:0000256" key="3">
    <source>
        <dbReference type="SAM" id="MobiDB-lite"/>
    </source>
</evidence>
<gene>
    <name evidence="5" type="primary">ZGLP1</name>
</gene>
<dbReference type="GO" id="GO:0006357">
    <property type="term" value="P:regulation of transcription by RNA polymerase II"/>
    <property type="evidence" value="ECO:0007669"/>
    <property type="project" value="TreeGrafter"/>
</dbReference>
<dbReference type="PROSITE" id="PS50114">
    <property type="entry name" value="GATA_ZN_FINGER_2"/>
    <property type="match status" value="1"/>
</dbReference>
<protein>
    <submittedName>
        <fullName evidence="5">Zinc finger GATA like protein 1</fullName>
    </submittedName>
</protein>
<dbReference type="CDD" id="cd00202">
    <property type="entry name" value="ZnF_GATA"/>
    <property type="match status" value="1"/>
</dbReference>
<keyword evidence="2" id="KW-0862">Zinc</keyword>
<dbReference type="GO" id="GO:0007283">
    <property type="term" value="P:spermatogenesis"/>
    <property type="evidence" value="ECO:0007669"/>
    <property type="project" value="TreeGrafter"/>
</dbReference>
<dbReference type="Ensembl" id="ENSEAST00005072451.1">
    <property type="protein sequence ID" value="ENSEASP00005057367.1"/>
    <property type="gene ID" value="ENSEASG00005030776.1"/>
</dbReference>
<evidence type="ECO:0000313" key="6">
    <source>
        <dbReference type="Proteomes" id="UP000694387"/>
    </source>
</evidence>
<dbReference type="Proteomes" id="UP000694387">
    <property type="component" value="Chromosome 20"/>
</dbReference>
<evidence type="ECO:0000256" key="2">
    <source>
        <dbReference type="PROSITE-ProRule" id="PRU00094"/>
    </source>
</evidence>
<keyword evidence="1" id="KW-0539">Nucleus</keyword>
<sequence>MGVSIKLPHRPPASILSVLGGQTLGSTRACSRPPAVPSHSDGAGGDAEAGAWDLLAGGEGHEPEGHVGSSRRGVRGVRAAGGRQGCAGGCAEPGTRPPRGGSERVLGVAGWRRPTPRPRPRWGSSQPRPERPQPAGPRPRWGSSVGLAGRGRREEGRRPGWGAMEAEPAPDFSRMLRELLAPPCLDPEPPPAPPARQDPRPPGRLGPSGRSFWPARGDSVSALHFLQETAEGLAQPPPADQPALGPCWELKALGTLGPPSPPRDAWKVLTPISPQCCSLGSPGAPPAPPATPQRRPRKQPHPQRGAEKADPRFQGVTLTFEIKPDCSLHITPSFSPACSSRHQAPPTGPARGPETSSGGSEALGPRRCASCRTQRTPLWRDAEDGTPLCNACGIRYKKYGTRCASCWLVPRKNVQPKRLCGRCGVSLSPHPGPTQES</sequence>
<dbReference type="GeneTree" id="ENSGT00470000042444"/>
<feature type="region of interest" description="Disordered" evidence="3">
    <location>
        <begin position="337"/>
        <end position="366"/>
    </location>
</feature>
<reference evidence="5" key="2">
    <citation type="submission" date="2025-08" db="UniProtKB">
        <authorList>
            <consortium name="Ensembl"/>
        </authorList>
    </citation>
    <scope>IDENTIFICATION</scope>
</reference>
<dbReference type="GO" id="GO:0043565">
    <property type="term" value="F:sequence-specific DNA binding"/>
    <property type="evidence" value="ECO:0007669"/>
    <property type="project" value="InterPro"/>
</dbReference>
<proteinExistence type="predicted"/>
<evidence type="ECO:0000256" key="1">
    <source>
        <dbReference type="ARBA" id="ARBA00023242"/>
    </source>
</evidence>
<name>A0A9L0K4T7_EQUAS</name>
<dbReference type="PRINTS" id="PR00619">
    <property type="entry name" value="GATAZNFINGER"/>
</dbReference>
<reference evidence="5" key="3">
    <citation type="submission" date="2025-09" db="UniProtKB">
        <authorList>
            <consortium name="Ensembl"/>
        </authorList>
    </citation>
    <scope>IDENTIFICATION</scope>
</reference>
<dbReference type="InterPro" id="IPR013088">
    <property type="entry name" value="Znf_NHR/GATA"/>
</dbReference>
<dbReference type="InterPro" id="IPR053116">
    <property type="entry name" value="GATA-type_Znf_Regulator"/>
</dbReference>
<dbReference type="SMART" id="SM00401">
    <property type="entry name" value="ZnF_GATA"/>
    <property type="match status" value="1"/>
</dbReference>
<dbReference type="SUPFAM" id="SSF57716">
    <property type="entry name" value="Glucocorticoid receptor-like (DNA-binding domain)"/>
    <property type="match status" value="1"/>
</dbReference>
<keyword evidence="6" id="KW-1185">Reference proteome</keyword>
<evidence type="ECO:0000313" key="5">
    <source>
        <dbReference type="Ensembl" id="ENSEASP00005057367.1"/>
    </source>
</evidence>
<accession>A0A9L0K4T7</accession>
<dbReference type="GO" id="GO:0048599">
    <property type="term" value="P:oocyte development"/>
    <property type="evidence" value="ECO:0007669"/>
    <property type="project" value="TreeGrafter"/>
</dbReference>
<dbReference type="PANTHER" id="PTHR47341">
    <property type="entry name" value="GATA-TYPE ZINC FINGER PROTEIN 1"/>
    <property type="match status" value="1"/>
</dbReference>
<organism evidence="5 6">
    <name type="scientific">Equus asinus</name>
    <name type="common">Donkey</name>
    <name type="synonym">Equus africanus asinus</name>
    <dbReference type="NCBI Taxonomy" id="9793"/>
    <lineage>
        <taxon>Eukaryota</taxon>
        <taxon>Metazoa</taxon>
        <taxon>Chordata</taxon>
        <taxon>Craniata</taxon>
        <taxon>Vertebrata</taxon>
        <taxon>Euteleostomi</taxon>
        <taxon>Mammalia</taxon>
        <taxon>Eutheria</taxon>
        <taxon>Laurasiatheria</taxon>
        <taxon>Perissodactyla</taxon>
        <taxon>Equidae</taxon>
        <taxon>Equus</taxon>
    </lineage>
</organism>
<feature type="compositionally biased region" description="Pro residues" evidence="3">
    <location>
        <begin position="184"/>
        <end position="204"/>
    </location>
</feature>
<dbReference type="AlphaFoldDB" id="A0A9L0K4T7"/>
<dbReference type="GO" id="GO:0005634">
    <property type="term" value="C:nucleus"/>
    <property type="evidence" value="ECO:0007669"/>
    <property type="project" value="TreeGrafter"/>
</dbReference>
<keyword evidence="2" id="KW-0863">Zinc-finger</keyword>
<feature type="region of interest" description="Disordered" evidence="3">
    <location>
        <begin position="25"/>
        <end position="314"/>
    </location>
</feature>
<dbReference type="Gene3D" id="3.30.50.10">
    <property type="entry name" value="Erythroid Transcription Factor GATA-1, subunit A"/>
    <property type="match status" value="1"/>
</dbReference>
<evidence type="ECO:0000259" key="4">
    <source>
        <dbReference type="PROSITE" id="PS50114"/>
    </source>
</evidence>
<reference evidence="5 6" key="1">
    <citation type="journal article" date="2020" name="Nat. Commun.">
        <title>Donkey genomes provide new insights into domestication and selection for coat color.</title>
        <authorList>
            <person name="Wang"/>
            <person name="C."/>
            <person name="Li"/>
            <person name="H."/>
            <person name="Guo"/>
            <person name="Y."/>
            <person name="Huang"/>
            <person name="J."/>
            <person name="Sun"/>
            <person name="Y."/>
            <person name="Min"/>
            <person name="J."/>
            <person name="Wang"/>
            <person name="J."/>
            <person name="Fang"/>
            <person name="X."/>
            <person name="Zhao"/>
            <person name="Z."/>
            <person name="Wang"/>
            <person name="S."/>
            <person name="Zhang"/>
            <person name="Y."/>
            <person name="Liu"/>
            <person name="Q."/>
            <person name="Jiang"/>
            <person name="Q."/>
            <person name="Wang"/>
            <person name="X."/>
            <person name="Guo"/>
            <person name="Y."/>
            <person name="Yang"/>
            <person name="C."/>
            <person name="Wang"/>
            <person name="Y."/>
            <person name="Tian"/>
            <person name="F."/>
            <person name="Zhuang"/>
            <person name="G."/>
            <person name="Fan"/>
            <person name="Y."/>
            <person name="Gao"/>
            <person name="Q."/>
            <person name="Li"/>
            <person name="Y."/>
            <person name="Ju"/>
            <person name="Z."/>
            <person name="Li"/>
            <person name="J."/>
            <person name="Li"/>
            <person name="R."/>
            <person name="Hou"/>
            <person name="M."/>
            <person name="Yang"/>
            <person name="G."/>
            <person name="Liu"/>
            <person name="G."/>
            <person name="Liu"/>
            <person name="W."/>
            <person name="Guo"/>
            <person name="J."/>
            <person name="Pan"/>
            <person name="S."/>
            <person name="Fan"/>
            <person name="G."/>
            <person name="Zhang"/>
            <person name="W."/>
            <person name="Zhang"/>
            <person name="R."/>
            <person name="Yu"/>
            <person name="J."/>
            <person name="Zhang"/>
            <person name="X."/>
            <person name="Yin"/>
            <person name="Q."/>
            <person name="Ji"/>
            <person name="C."/>
            <person name="Jin"/>
            <person name="Y."/>
            <person name="Yue"/>
            <person name="G."/>
            <person name="Liu"/>
            <person name="M."/>
            <person name="Xu"/>
            <person name="J."/>
            <person name="Liu"/>
            <person name="S."/>
            <person name="Jordana"/>
            <person name="J."/>
            <person name="Noce"/>
            <person name="A."/>
            <person name="Amills"/>
            <person name="M."/>
            <person name="Wu"/>
            <person name="D.D."/>
            <person name="Li"/>
            <person name="S."/>
            <person name="Zhou"/>
            <person name="X. and Zhong"/>
            <person name="J."/>
        </authorList>
    </citation>
    <scope>NUCLEOTIDE SEQUENCE [LARGE SCALE GENOMIC DNA]</scope>
</reference>
<dbReference type="Pfam" id="PF00320">
    <property type="entry name" value="GATA"/>
    <property type="match status" value="1"/>
</dbReference>
<dbReference type="PANTHER" id="PTHR47341:SF1">
    <property type="entry name" value="GATA-TYPE ZINC FINGER PROTEIN 1"/>
    <property type="match status" value="1"/>
</dbReference>
<feature type="domain" description="GATA-type" evidence="4">
    <location>
        <begin position="366"/>
        <end position="400"/>
    </location>
</feature>
<dbReference type="GO" id="GO:0008270">
    <property type="term" value="F:zinc ion binding"/>
    <property type="evidence" value="ECO:0007669"/>
    <property type="project" value="UniProtKB-KW"/>
</dbReference>